<dbReference type="InterPro" id="IPR051085">
    <property type="entry name" value="MB_O-acyltransferase"/>
</dbReference>
<feature type="transmembrane region" description="Helical" evidence="1">
    <location>
        <begin position="6"/>
        <end position="22"/>
    </location>
</feature>
<dbReference type="RefSeq" id="WP_074961011.1">
    <property type="nucleotide sequence ID" value="NZ_FOKQ01000011.1"/>
</dbReference>
<organism evidence="2 3">
    <name type="scientific">Ruminococcus albus</name>
    <dbReference type="NCBI Taxonomy" id="1264"/>
    <lineage>
        <taxon>Bacteria</taxon>
        <taxon>Bacillati</taxon>
        <taxon>Bacillota</taxon>
        <taxon>Clostridia</taxon>
        <taxon>Eubacteriales</taxon>
        <taxon>Oscillospiraceae</taxon>
        <taxon>Ruminococcus</taxon>
    </lineage>
</organism>
<dbReference type="Proteomes" id="UP000182192">
    <property type="component" value="Unassembled WGS sequence"/>
</dbReference>
<feature type="transmembrane region" description="Helical" evidence="1">
    <location>
        <begin position="142"/>
        <end position="163"/>
    </location>
</feature>
<feature type="transmembrane region" description="Helical" evidence="1">
    <location>
        <begin position="293"/>
        <end position="311"/>
    </location>
</feature>
<keyword evidence="1" id="KW-0472">Membrane</keyword>
<dbReference type="PANTHER" id="PTHR13285">
    <property type="entry name" value="ACYLTRANSFERASE"/>
    <property type="match status" value="1"/>
</dbReference>
<reference evidence="2 3" key="1">
    <citation type="submission" date="2016-10" db="EMBL/GenBank/DDBJ databases">
        <authorList>
            <person name="de Groot N.N."/>
        </authorList>
    </citation>
    <scope>NUCLEOTIDE SEQUENCE [LARGE SCALE GENOMIC DNA]</scope>
    <source>
        <strain evidence="2 3">AR67</strain>
    </source>
</reference>
<feature type="transmembrane region" description="Helical" evidence="1">
    <location>
        <begin position="214"/>
        <end position="234"/>
    </location>
</feature>
<accession>A0A1I1IK71</accession>
<feature type="transmembrane region" description="Helical" evidence="1">
    <location>
        <begin position="51"/>
        <end position="69"/>
    </location>
</feature>
<dbReference type="AlphaFoldDB" id="A0A1I1IK71"/>
<keyword evidence="2" id="KW-0808">Transferase</keyword>
<name>A0A1I1IK71_RUMAL</name>
<feature type="transmembrane region" description="Helical" evidence="1">
    <location>
        <begin position="346"/>
        <end position="367"/>
    </location>
</feature>
<evidence type="ECO:0000313" key="3">
    <source>
        <dbReference type="Proteomes" id="UP000182192"/>
    </source>
</evidence>
<gene>
    <name evidence="2" type="ORF">SAMN02910406_01562</name>
</gene>
<dbReference type="eggNOG" id="COG1696">
    <property type="taxonomic scope" value="Bacteria"/>
</dbReference>
<keyword evidence="1" id="KW-1133">Transmembrane helix</keyword>
<feature type="transmembrane region" description="Helical" evidence="1">
    <location>
        <begin position="317"/>
        <end position="334"/>
    </location>
</feature>
<dbReference type="GO" id="GO:0016746">
    <property type="term" value="F:acyltransferase activity"/>
    <property type="evidence" value="ECO:0007669"/>
    <property type="project" value="TreeGrafter"/>
</dbReference>
<dbReference type="EMBL" id="FOKQ01000011">
    <property type="protein sequence ID" value="SFC34628.1"/>
    <property type="molecule type" value="Genomic_DNA"/>
</dbReference>
<feature type="transmembrane region" description="Helical" evidence="1">
    <location>
        <begin position="76"/>
        <end position="95"/>
    </location>
</feature>
<feature type="transmembrane region" description="Helical" evidence="1">
    <location>
        <begin position="435"/>
        <end position="458"/>
    </location>
</feature>
<proteinExistence type="predicted"/>
<dbReference type="OrthoDB" id="1815493at2"/>
<keyword evidence="1" id="KW-0812">Transmembrane</keyword>
<evidence type="ECO:0000256" key="1">
    <source>
        <dbReference type="SAM" id="Phobius"/>
    </source>
</evidence>
<dbReference type="PANTHER" id="PTHR13285:SF18">
    <property type="entry name" value="PROTEIN-CYSTEINE N-PALMITOYLTRANSFERASE RASP"/>
    <property type="match status" value="1"/>
</dbReference>
<feature type="transmembrane region" description="Helical" evidence="1">
    <location>
        <begin position="101"/>
        <end position="122"/>
    </location>
</feature>
<protein>
    <submittedName>
        <fullName evidence="2">Alginate O-acetyltransferase complex protein AlgI</fullName>
    </submittedName>
</protein>
<sequence length="459" mass="50196">MTYTDLIFLFGLFPVSAVLSMLDRSSEYKNLILIITSLLFFSWGRPFVVCLIFLSLVVDWALGLCVGSIREKNRTGALLLTAADGVMNAALMLIFGHNYLFADTALALEDIMLPIGMGYYSLRGFSYVSDVCRGKIRAEKNVFCIMTYMVSFHLMCAGPMVHYGDMEGQIRKREVTTEKLNAGLNKMCCGLGKVVLLAEVFRKIRTAGLNGSEITTLGCWLGMLAFFAQYYFIFTGLCDMSRGFSLMGGFVLPINYRDIEPDELFTGLVKSYNSTVIAFFSDLLGIPSSKSKVRTAVCAVICGGIMGLWYSVKPISLAVGLAAGLLVALEQLFLKNIMAKLPVFFEYVYLVLASLLIFGALEFKGFFGYHKWVMGLMGSGVQYTLSVAVRDAVLNNCVLILIAFCVVCTPVRKLITGSADKLSAKSRKAYGTVRICKTIATAAVLVISVITLAANAAVV</sequence>
<feature type="transmembrane region" description="Helical" evidence="1">
    <location>
        <begin position="393"/>
        <end position="415"/>
    </location>
</feature>
<evidence type="ECO:0000313" key="2">
    <source>
        <dbReference type="EMBL" id="SFC34628.1"/>
    </source>
</evidence>